<accession>A0A412HIG5</accession>
<feature type="chain" id="PRO_5019291556" evidence="1">
    <location>
        <begin position="22"/>
        <end position="306"/>
    </location>
</feature>
<gene>
    <name evidence="2" type="ORF">DWY11_02550</name>
</gene>
<protein>
    <submittedName>
        <fullName evidence="2">Fimbrillin family protein</fullName>
    </submittedName>
</protein>
<dbReference type="RefSeq" id="WP_118085593.1">
    <property type="nucleotide sequence ID" value="NZ_QRVA01000003.1"/>
</dbReference>
<dbReference type="PROSITE" id="PS51257">
    <property type="entry name" value="PROKAR_LIPOPROTEIN"/>
    <property type="match status" value="1"/>
</dbReference>
<keyword evidence="1" id="KW-0732">Signal</keyword>
<dbReference type="EMBL" id="QRVA01000003">
    <property type="protein sequence ID" value="RGS18542.1"/>
    <property type="molecule type" value="Genomic_DNA"/>
</dbReference>
<dbReference type="CDD" id="cd13121">
    <property type="entry name" value="BF2867_like_C"/>
    <property type="match status" value="1"/>
</dbReference>
<name>A0A412HIG5_9BACT</name>
<dbReference type="AlphaFoldDB" id="A0A412HIG5"/>
<evidence type="ECO:0000313" key="3">
    <source>
        <dbReference type="Proteomes" id="UP000283872"/>
    </source>
</evidence>
<dbReference type="Proteomes" id="UP000283872">
    <property type="component" value="Unassembled WGS sequence"/>
</dbReference>
<comment type="caution">
    <text evidence="2">The sequence shown here is derived from an EMBL/GenBank/DDBJ whole genome shotgun (WGS) entry which is preliminary data.</text>
</comment>
<organism evidence="2 3">
    <name type="scientific">Segatella copri</name>
    <dbReference type="NCBI Taxonomy" id="165179"/>
    <lineage>
        <taxon>Bacteria</taxon>
        <taxon>Pseudomonadati</taxon>
        <taxon>Bacteroidota</taxon>
        <taxon>Bacteroidia</taxon>
        <taxon>Bacteroidales</taxon>
        <taxon>Prevotellaceae</taxon>
        <taxon>Segatella</taxon>
    </lineage>
</organism>
<sequence>MKQKKHLAIIGSMLLALTACSGGSSELDPTPKPTPAAKVPINISTSIQSRATDLAFEAGDQIGLFVVNHQADGSAATLQTTGNYIDNTKFTYDGTWKAATPTYWKDNSPPADFYIYYPYTSSISNIEAMPWTVNADQSTTENYKASELLIGKTTDAVPTENAVKIEAKHALSQMIINLVAGNGFTEASLAAAKISVKINRLKTQATANLSTGAVTVKGDDTDLIPLKEEGNSYKALIIPQAVGEGNLIIVNVDGRDFNLPKSSKFSAFEAGKKHKFTVTLSKTSNGVNVNISKWEDDGIDYGGTAE</sequence>
<dbReference type="InterPro" id="IPR025049">
    <property type="entry name" value="Mfa-like_1"/>
</dbReference>
<dbReference type="CDD" id="cd13120">
    <property type="entry name" value="BF2867_like_N"/>
    <property type="match status" value="1"/>
</dbReference>
<evidence type="ECO:0000313" key="2">
    <source>
        <dbReference type="EMBL" id="RGS18542.1"/>
    </source>
</evidence>
<dbReference type="Pfam" id="PF13149">
    <property type="entry name" value="Mfa_like_1"/>
    <property type="match status" value="1"/>
</dbReference>
<dbReference type="InterPro" id="IPR042278">
    <property type="entry name" value="Mfa-like_1_N"/>
</dbReference>
<dbReference type="Gene3D" id="2.60.40.2630">
    <property type="match status" value="1"/>
</dbReference>
<dbReference type="Gene3D" id="2.60.40.2620">
    <property type="entry name" value="Fimbrillin-like"/>
    <property type="match status" value="1"/>
</dbReference>
<feature type="signal peptide" evidence="1">
    <location>
        <begin position="1"/>
        <end position="21"/>
    </location>
</feature>
<reference evidence="2 3" key="1">
    <citation type="submission" date="2018-08" db="EMBL/GenBank/DDBJ databases">
        <title>A genome reference for cultivated species of the human gut microbiota.</title>
        <authorList>
            <person name="Zou Y."/>
            <person name="Xue W."/>
            <person name="Luo G."/>
        </authorList>
    </citation>
    <scope>NUCLEOTIDE SEQUENCE [LARGE SCALE GENOMIC DNA]</scope>
    <source>
        <strain evidence="2 3">AF24-12</strain>
    </source>
</reference>
<evidence type="ECO:0000256" key="1">
    <source>
        <dbReference type="SAM" id="SignalP"/>
    </source>
</evidence>
<proteinExistence type="predicted"/>